<feature type="region of interest" description="Disordered" evidence="4">
    <location>
        <begin position="145"/>
        <end position="425"/>
    </location>
</feature>
<evidence type="ECO:0000313" key="7">
    <source>
        <dbReference type="Proteomes" id="UP000613580"/>
    </source>
</evidence>
<dbReference type="OrthoDB" id="6247875at2759"/>
<dbReference type="AlphaFoldDB" id="A0A8H6RY75"/>
<evidence type="ECO:0000256" key="2">
    <source>
        <dbReference type="ARBA" id="ARBA00023242"/>
    </source>
</evidence>
<dbReference type="SUPFAM" id="SSF47095">
    <property type="entry name" value="HMG-box"/>
    <property type="match status" value="1"/>
</dbReference>
<comment type="caution">
    <text evidence="6">The sequence shown here is derived from an EMBL/GenBank/DDBJ whole genome shotgun (WGS) entry which is preliminary data.</text>
</comment>
<feature type="region of interest" description="Disordered" evidence="4">
    <location>
        <begin position="564"/>
        <end position="587"/>
    </location>
</feature>
<feature type="compositionally biased region" description="Basic and acidic residues" evidence="4">
    <location>
        <begin position="726"/>
        <end position="740"/>
    </location>
</feature>
<feature type="region of interest" description="Disordered" evidence="4">
    <location>
        <begin position="54"/>
        <end position="76"/>
    </location>
</feature>
<feature type="compositionally biased region" description="Basic residues" evidence="4">
    <location>
        <begin position="154"/>
        <end position="163"/>
    </location>
</feature>
<dbReference type="Pfam" id="PF00505">
    <property type="entry name" value="HMG_box"/>
    <property type="match status" value="1"/>
</dbReference>
<protein>
    <submittedName>
        <fullName evidence="6">HMG box domain-containing protein</fullName>
    </submittedName>
</protein>
<feature type="region of interest" description="Disordered" evidence="4">
    <location>
        <begin position="641"/>
        <end position="768"/>
    </location>
</feature>
<feature type="compositionally biased region" description="Pro residues" evidence="4">
    <location>
        <begin position="391"/>
        <end position="410"/>
    </location>
</feature>
<proteinExistence type="predicted"/>
<evidence type="ECO:0000256" key="4">
    <source>
        <dbReference type="SAM" id="MobiDB-lite"/>
    </source>
</evidence>
<dbReference type="GO" id="GO:0005634">
    <property type="term" value="C:nucleus"/>
    <property type="evidence" value="ECO:0007669"/>
    <property type="project" value="UniProtKB-UniRule"/>
</dbReference>
<sequence>MQTTCPPLVDRPEPGLPPLVEPVVATQESMMSSIDFSGVAFPSGPFVYAETSEDALQASPQTRRVGAKPPPSYIPRPPNAFILFRSSFIRSQNVPERGEGSNGSLSKIIGKLWHALPPDERARWEDKARAAQAEHRRRYPDWRFRLVGNSKNGGKPKGRRKGRIKDGGEDDEPPDDPGETTRGRRATRSTRSRDANAKRERDASVIGAGKGKGKAREVDDTATDESEVRHEKIPDLLVEGTSEATGGEWDGQGRGRGRARQRQQRDRDSDSSPAAVAPRRKRGKTMSSVAATTSSNPDAQDPSLSPFLHEPEPPSSPYPQSHSPYPSPGLSASASPVPGPAQVQADQRAAHGLMLPPDGPPLTHMFKRSLSAPANARTADPTSNPNRSPIPIFPPPYPSPYPPSPIPSPSSPSVSSAASTSASASPGMSMGMAYPYIQPPPIPMHRQTYPQVPQVQVQHRPRYLTVASNSGSGSNQSAGRLRPHGHGHGRRDTISLPIAPAVGTSASANVDFGVGAYASPPMYEPAGAMPQPPFATLHPETQTHYPSSRARDWWTRARGSELYDGGDSPELQAVGSPLEMDDSDRAWTDRGVGSFAEYVPVPSPSPPLPLSPYPYEYDHSSPTLPTSGPVVAEPYTLPLPLSPVSSSDTQASAGSHTSNDSPTLSSFSTLSGWAGSASGYGSAASNRTSGWYHGSLGPSPSSSTAGGGALDPSWAMAGSSKGPWAYRDHAQNRERERGDVDMQEYPSGSGGAGAGEYWGPESGSSSTI</sequence>
<keyword evidence="2 3" id="KW-0539">Nucleus</keyword>
<dbReference type="Gene3D" id="1.10.30.10">
    <property type="entry name" value="High mobility group box domain"/>
    <property type="match status" value="1"/>
</dbReference>
<feature type="compositionally biased region" description="Low complexity" evidence="4">
    <location>
        <begin position="694"/>
        <end position="704"/>
    </location>
</feature>
<feature type="compositionally biased region" description="Acidic residues" evidence="4">
    <location>
        <begin position="168"/>
        <end position="178"/>
    </location>
</feature>
<evidence type="ECO:0000256" key="3">
    <source>
        <dbReference type="PROSITE-ProRule" id="PRU00267"/>
    </source>
</evidence>
<dbReference type="InterPro" id="IPR036910">
    <property type="entry name" value="HMG_box_dom_sf"/>
</dbReference>
<evidence type="ECO:0000259" key="5">
    <source>
        <dbReference type="PROSITE" id="PS50118"/>
    </source>
</evidence>
<evidence type="ECO:0000256" key="1">
    <source>
        <dbReference type="ARBA" id="ARBA00023125"/>
    </source>
</evidence>
<feature type="compositionally biased region" description="Low complexity" evidence="4">
    <location>
        <begin position="671"/>
        <end position="685"/>
    </location>
</feature>
<feature type="compositionally biased region" description="Low complexity" evidence="4">
    <location>
        <begin position="411"/>
        <end position="425"/>
    </location>
</feature>
<keyword evidence="1 3" id="KW-0238">DNA-binding</keyword>
<organism evidence="6 7">
    <name type="scientific">Mycena chlorophos</name>
    <name type="common">Agaric fungus</name>
    <name type="synonym">Agaricus chlorophos</name>
    <dbReference type="NCBI Taxonomy" id="658473"/>
    <lineage>
        <taxon>Eukaryota</taxon>
        <taxon>Fungi</taxon>
        <taxon>Dikarya</taxon>
        <taxon>Basidiomycota</taxon>
        <taxon>Agaricomycotina</taxon>
        <taxon>Agaricomycetes</taxon>
        <taxon>Agaricomycetidae</taxon>
        <taxon>Agaricales</taxon>
        <taxon>Marasmiineae</taxon>
        <taxon>Mycenaceae</taxon>
        <taxon>Mycena</taxon>
    </lineage>
</organism>
<dbReference type="CDD" id="cd01389">
    <property type="entry name" value="HMG-box_ROX1-like"/>
    <property type="match status" value="1"/>
</dbReference>
<feature type="DNA-binding region" description="HMG box" evidence="3">
    <location>
        <begin position="74"/>
        <end position="143"/>
    </location>
</feature>
<feature type="compositionally biased region" description="Polar residues" evidence="4">
    <location>
        <begin position="648"/>
        <end position="670"/>
    </location>
</feature>
<keyword evidence="7" id="KW-1185">Reference proteome</keyword>
<feature type="compositionally biased region" description="Low complexity" evidence="4">
    <location>
        <begin position="467"/>
        <end position="480"/>
    </location>
</feature>
<dbReference type="PANTHER" id="PTHR45789">
    <property type="entry name" value="FI18025P1"/>
    <property type="match status" value="1"/>
</dbReference>
<dbReference type="Proteomes" id="UP000613580">
    <property type="component" value="Unassembled WGS sequence"/>
</dbReference>
<gene>
    <name evidence="6" type="ORF">HMN09_01367000</name>
</gene>
<feature type="compositionally biased region" description="Basic and acidic residues" evidence="4">
    <location>
        <begin position="191"/>
        <end position="203"/>
    </location>
</feature>
<feature type="compositionally biased region" description="Polar residues" evidence="4">
    <location>
        <begin position="285"/>
        <end position="298"/>
    </location>
</feature>
<dbReference type="InterPro" id="IPR051356">
    <property type="entry name" value="SOX/SOX-like_TF"/>
</dbReference>
<reference evidence="6" key="1">
    <citation type="submission" date="2020-05" db="EMBL/GenBank/DDBJ databases">
        <title>Mycena genomes resolve the evolution of fungal bioluminescence.</title>
        <authorList>
            <person name="Tsai I.J."/>
        </authorList>
    </citation>
    <scope>NUCLEOTIDE SEQUENCE</scope>
    <source>
        <strain evidence="6">110903Hualien_Pintung</strain>
    </source>
</reference>
<dbReference type="EMBL" id="JACAZE010000031">
    <property type="protein sequence ID" value="KAF7288848.1"/>
    <property type="molecule type" value="Genomic_DNA"/>
</dbReference>
<dbReference type="SMART" id="SM00398">
    <property type="entry name" value="HMG"/>
    <property type="match status" value="1"/>
</dbReference>
<feature type="domain" description="HMG box" evidence="5">
    <location>
        <begin position="74"/>
        <end position="143"/>
    </location>
</feature>
<accession>A0A8H6RY75</accession>
<name>A0A8H6RY75_MYCCL</name>
<dbReference type="PANTHER" id="PTHR45789:SF2">
    <property type="entry name" value="FI18025P1"/>
    <property type="match status" value="1"/>
</dbReference>
<dbReference type="GO" id="GO:0000978">
    <property type="term" value="F:RNA polymerase II cis-regulatory region sequence-specific DNA binding"/>
    <property type="evidence" value="ECO:0007669"/>
    <property type="project" value="TreeGrafter"/>
</dbReference>
<dbReference type="InterPro" id="IPR009071">
    <property type="entry name" value="HMG_box_dom"/>
</dbReference>
<dbReference type="PROSITE" id="PS50118">
    <property type="entry name" value="HMG_BOX_2"/>
    <property type="match status" value="1"/>
</dbReference>
<feature type="region of interest" description="Disordered" evidence="4">
    <location>
        <begin position="467"/>
        <end position="491"/>
    </location>
</feature>
<evidence type="ECO:0000313" key="6">
    <source>
        <dbReference type="EMBL" id="KAF7288848.1"/>
    </source>
</evidence>
<dbReference type="GO" id="GO:0000981">
    <property type="term" value="F:DNA-binding transcription factor activity, RNA polymerase II-specific"/>
    <property type="evidence" value="ECO:0007669"/>
    <property type="project" value="TreeGrafter"/>
</dbReference>